<organism evidence="1">
    <name type="scientific">marine sediment metagenome</name>
    <dbReference type="NCBI Taxonomy" id="412755"/>
    <lineage>
        <taxon>unclassified sequences</taxon>
        <taxon>metagenomes</taxon>
        <taxon>ecological metagenomes</taxon>
    </lineage>
</organism>
<dbReference type="EMBL" id="BARW01040326">
    <property type="protein sequence ID" value="GAJ17281.1"/>
    <property type="molecule type" value="Genomic_DNA"/>
</dbReference>
<feature type="non-terminal residue" evidence="1">
    <location>
        <position position="1"/>
    </location>
</feature>
<name>X1VGC0_9ZZZZ</name>
<evidence type="ECO:0000313" key="1">
    <source>
        <dbReference type="EMBL" id="GAJ17222.1"/>
    </source>
</evidence>
<evidence type="ECO:0000313" key="2">
    <source>
        <dbReference type="EMBL" id="GAJ17281.1"/>
    </source>
</evidence>
<protein>
    <submittedName>
        <fullName evidence="1">Uncharacterized protein</fullName>
    </submittedName>
</protein>
<sequence>DLYFHADGSLRIFDSVAATTSLQRAGYLLPLTSAGGGDQAYMLQLAP</sequence>
<accession>X1VGC0</accession>
<dbReference type="AlphaFoldDB" id="X1VGC0"/>
<proteinExistence type="predicted"/>
<reference evidence="1" key="1">
    <citation type="journal article" date="2014" name="Front. Microbiol.">
        <title>High frequency of phylogenetically diverse reductive dehalogenase-homologous genes in deep subseafloor sedimentary metagenomes.</title>
        <authorList>
            <person name="Kawai M."/>
            <person name="Futagami T."/>
            <person name="Toyoda A."/>
            <person name="Takaki Y."/>
            <person name="Nishi S."/>
            <person name="Hori S."/>
            <person name="Arai W."/>
            <person name="Tsubouchi T."/>
            <person name="Morono Y."/>
            <person name="Uchiyama I."/>
            <person name="Ito T."/>
            <person name="Fujiyama A."/>
            <person name="Inagaki F."/>
            <person name="Takami H."/>
        </authorList>
    </citation>
    <scope>NUCLEOTIDE SEQUENCE</scope>
    <source>
        <strain evidence="1">Expedition CK06-06</strain>
    </source>
</reference>
<gene>
    <name evidence="1" type="ORF">S12H4_60981</name>
    <name evidence="2" type="ORF">S12H4_60993</name>
</gene>
<comment type="caution">
    <text evidence="1">The sequence shown here is derived from an EMBL/GenBank/DDBJ whole genome shotgun (WGS) entry which is preliminary data.</text>
</comment>
<dbReference type="EMBL" id="BARW01040314">
    <property type="protein sequence ID" value="GAJ17222.1"/>
    <property type="molecule type" value="Genomic_DNA"/>
</dbReference>